<dbReference type="FunFam" id="3.90.930.12:FF:000001">
    <property type="entry name" value="50S ribosomal protein L6"/>
    <property type="match status" value="1"/>
</dbReference>
<keyword evidence="4 6" id="KW-0699">rRNA-binding</keyword>
<dbReference type="GO" id="GO:0019843">
    <property type="term" value="F:rRNA binding"/>
    <property type="evidence" value="ECO:0007669"/>
    <property type="project" value="UniProtKB-UniRule"/>
</dbReference>
<dbReference type="InterPro" id="IPR000702">
    <property type="entry name" value="Ribosomal_uL6-like"/>
</dbReference>
<dbReference type="GO" id="GO:0002181">
    <property type="term" value="P:cytoplasmic translation"/>
    <property type="evidence" value="ECO:0007669"/>
    <property type="project" value="TreeGrafter"/>
</dbReference>
<comment type="caution">
    <text evidence="8">The sequence shown here is derived from an EMBL/GenBank/DDBJ whole genome shotgun (WGS) entry which is preliminary data.</text>
</comment>
<dbReference type="GO" id="GO:0003735">
    <property type="term" value="F:structural constituent of ribosome"/>
    <property type="evidence" value="ECO:0007669"/>
    <property type="project" value="UniProtKB-UniRule"/>
</dbReference>
<evidence type="ECO:0000256" key="5">
    <source>
        <dbReference type="RuleBase" id="RU003869"/>
    </source>
</evidence>
<dbReference type="PANTHER" id="PTHR11655">
    <property type="entry name" value="60S/50S RIBOSOMAL PROTEIN L6/L9"/>
    <property type="match status" value="1"/>
</dbReference>
<dbReference type="Proteomes" id="UP000177053">
    <property type="component" value="Unassembled WGS sequence"/>
</dbReference>
<comment type="subunit">
    <text evidence="4">Part of the 50S ribosomal subunit.</text>
</comment>
<dbReference type="Pfam" id="PF00347">
    <property type="entry name" value="Ribosomal_L6"/>
    <property type="match status" value="2"/>
</dbReference>
<dbReference type="PANTHER" id="PTHR11655:SF14">
    <property type="entry name" value="LARGE RIBOSOMAL SUBUNIT PROTEIN UL6M"/>
    <property type="match status" value="1"/>
</dbReference>
<dbReference type="HAMAP" id="MF_01365_B">
    <property type="entry name" value="Ribosomal_uL6_B"/>
    <property type="match status" value="1"/>
</dbReference>
<evidence type="ECO:0000256" key="1">
    <source>
        <dbReference type="ARBA" id="ARBA00009356"/>
    </source>
</evidence>
<dbReference type="InterPro" id="IPR019906">
    <property type="entry name" value="Ribosomal_uL6_bac-type"/>
</dbReference>
<evidence type="ECO:0000256" key="2">
    <source>
        <dbReference type="ARBA" id="ARBA00022980"/>
    </source>
</evidence>
<dbReference type="PIRSF" id="PIRSF002162">
    <property type="entry name" value="Ribosomal_L6"/>
    <property type="match status" value="1"/>
</dbReference>
<keyword evidence="3 4" id="KW-0687">Ribonucleoprotein</keyword>
<keyword evidence="2 4" id="KW-0689">Ribosomal protein</keyword>
<name>A0A1F7X9G5_9BACT</name>
<dbReference type="SUPFAM" id="SSF56053">
    <property type="entry name" value="Ribosomal protein L6"/>
    <property type="match status" value="2"/>
</dbReference>
<organism evidence="8 9">
    <name type="scientific">Candidatus Woesebacteria bacterium RBG_16_34_12</name>
    <dbReference type="NCBI Taxonomy" id="1802480"/>
    <lineage>
        <taxon>Bacteria</taxon>
        <taxon>Candidatus Woeseibacteriota</taxon>
    </lineage>
</organism>
<dbReference type="InterPro" id="IPR036789">
    <property type="entry name" value="Ribosomal_uL6-like_a/b-dom_sf"/>
</dbReference>
<evidence type="ECO:0000256" key="3">
    <source>
        <dbReference type="ARBA" id="ARBA00023274"/>
    </source>
</evidence>
<dbReference type="EMBL" id="MGFS01000015">
    <property type="protein sequence ID" value="OGM11593.1"/>
    <property type="molecule type" value="Genomic_DNA"/>
</dbReference>
<dbReference type="InterPro" id="IPR002358">
    <property type="entry name" value="Ribosomal_uL6_CS"/>
</dbReference>
<accession>A0A1F7X9G5</accession>
<evidence type="ECO:0000313" key="8">
    <source>
        <dbReference type="EMBL" id="OGM11593.1"/>
    </source>
</evidence>
<evidence type="ECO:0000259" key="7">
    <source>
        <dbReference type="Pfam" id="PF00347"/>
    </source>
</evidence>
<reference evidence="8 9" key="1">
    <citation type="journal article" date="2016" name="Nat. Commun.">
        <title>Thousands of microbial genomes shed light on interconnected biogeochemical processes in an aquifer system.</title>
        <authorList>
            <person name="Anantharaman K."/>
            <person name="Brown C.T."/>
            <person name="Hug L.A."/>
            <person name="Sharon I."/>
            <person name="Castelle C.J."/>
            <person name="Probst A.J."/>
            <person name="Thomas B.C."/>
            <person name="Singh A."/>
            <person name="Wilkins M.J."/>
            <person name="Karaoz U."/>
            <person name="Brodie E.L."/>
            <person name="Williams K.H."/>
            <person name="Hubbard S.S."/>
            <person name="Banfield J.F."/>
        </authorList>
    </citation>
    <scope>NUCLEOTIDE SEQUENCE [LARGE SCALE GENOMIC DNA]</scope>
</reference>
<protein>
    <recommendedName>
        <fullName evidence="4">Large ribosomal subunit protein uL6</fullName>
    </recommendedName>
</protein>
<comment type="function">
    <text evidence="4 6">This protein binds to the 23S rRNA, and is important in its secondary structure. It is located near the subunit interface in the base of the L7/L12 stalk, and near the tRNA binding site of the peptidyltransferase center.</text>
</comment>
<dbReference type="Gene3D" id="3.90.930.12">
    <property type="entry name" value="Ribosomal protein L6, alpha-beta domain"/>
    <property type="match status" value="2"/>
</dbReference>
<sequence length="184" mass="20335">MSRIGKLPVEIPEAVNVRISDGKIYVSGIKGELSIQLPREVDLEINKNQIKIIVKMESKNSKAILGTYRALIINMIVGVTQGWKKILELVGTGYRAELSENNLILNVGFSHPVEFKAPEGISFMVEKTQITIEGIDKELVGQVAAKIRDIRPPEPYKGKGIRYLDEEVRRKPGKAAKAQGTQAG</sequence>
<dbReference type="AlphaFoldDB" id="A0A1F7X9G5"/>
<feature type="domain" description="Large ribosomal subunit protein uL6 alpha-beta" evidence="7">
    <location>
        <begin position="90"/>
        <end position="163"/>
    </location>
</feature>
<proteinExistence type="inferred from homology"/>
<comment type="similarity">
    <text evidence="1 4 5">Belongs to the universal ribosomal protein uL6 family.</text>
</comment>
<feature type="domain" description="Large ribosomal subunit protein uL6 alpha-beta" evidence="7">
    <location>
        <begin position="11"/>
        <end position="82"/>
    </location>
</feature>
<keyword evidence="4 6" id="KW-0694">RNA-binding</keyword>
<dbReference type="InterPro" id="IPR020040">
    <property type="entry name" value="Ribosomal_uL6_a/b-dom"/>
</dbReference>
<gene>
    <name evidence="4" type="primary">rplF</name>
    <name evidence="8" type="ORF">A2Z22_02240</name>
</gene>
<dbReference type="NCBIfam" id="TIGR03654">
    <property type="entry name" value="L6_bact"/>
    <property type="match status" value="1"/>
</dbReference>
<dbReference type="PRINTS" id="PR00059">
    <property type="entry name" value="RIBOSOMALL6"/>
</dbReference>
<evidence type="ECO:0000256" key="6">
    <source>
        <dbReference type="RuleBase" id="RU003870"/>
    </source>
</evidence>
<dbReference type="PROSITE" id="PS00525">
    <property type="entry name" value="RIBOSOMAL_L6_1"/>
    <property type="match status" value="1"/>
</dbReference>
<evidence type="ECO:0000313" key="9">
    <source>
        <dbReference type="Proteomes" id="UP000177053"/>
    </source>
</evidence>
<dbReference type="GO" id="GO:0022625">
    <property type="term" value="C:cytosolic large ribosomal subunit"/>
    <property type="evidence" value="ECO:0007669"/>
    <property type="project" value="UniProtKB-UniRule"/>
</dbReference>
<evidence type="ECO:0000256" key="4">
    <source>
        <dbReference type="HAMAP-Rule" id="MF_01365"/>
    </source>
</evidence>